<feature type="region of interest" description="Disordered" evidence="7">
    <location>
        <begin position="1"/>
        <end position="26"/>
    </location>
</feature>
<comment type="subcellular location">
    <subcellularLocation>
        <location evidence="1">Nucleus</location>
    </subcellularLocation>
</comment>
<dbReference type="Gene3D" id="3.30.160.60">
    <property type="entry name" value="Classic Zinc Finger"/>
    <property type="match status" value="1"/>
</dbReference>
<evidence type="ECO:0000256" key="7">
    <source>
        <dbReference type="SAM" id="MobiDB-lite"/>
    </source>
</evidence>
<evidence type="ECO:0000313" key="9">
    <source>
        <dbReference type="EMBL" id="KAG6514012.1"/>
    </source>
</evidence>
<evidence type="ECO:0000256" key="4">
    <source>
        <dbReference type="ARBA" id="ARBA00022833"/>
    </source>
</evidence>
<dbReference type="PROSITE" id="PS00028">
    <property type="entry name" value="ZINC_FINGER_C2H2_1"/>
    <property type="match status" value="1"/>
</dbReference>
<gene>
    <name evidence="9" type="ORF">ZIOFF_024350</name>
</gene>
<feature type="compositionally biased region" description="Basic and acidic residues" evidence="7">
    <location>
        <begin position="1"/>
        <end position="10"/>
    </location>
</feature>
<keyword evidence="5" id="KW-0539">Nucleus</keyword>
<feature type="compositionally biased region" description="Basic and acidic residues" evidence="7">
    <location>
        <begin position="54"/>
        <end position="64"/>
    </location>
</feature>
<sequence>MEKQDLKNEISEEQQQPLPTNEDTSEDELKAFKCQYCDRVFTSPQAFGGHQNSHRRERDAAKRAEQSVSLPMSMIHFHGSQPYTTHANNSLLMHQPQVVSHFQPWVMPQPRPPLFSPFQNRYYNGPRLDSYYSTMTPSVTMNRMTSHYNGQMTRERESQHYLRPNVLCHNPRNYNFPSLVGDGRLMAPNMGGLVEGPSTSSIPSTELRMGILQESSGIVDEVSRDHDKETLDLTLHL</sequence>
<dbReference type="AlphaFoldDB" id="A0A8J5GS86"/>
<feature type="compositionally biased region" description="Polar residues" evidence="7">
    <location>
        <begin position="13"/>
        <end position="22"/>
    </location>
</feature>
<keyword evidence="2" id="KW-0479">Metal-binding</keyword>
<evidence type="ECO:0000256" key="3">
    <source>
        <dbReference type="ARBA" id="ARBA00022771"/>
    </source>
</evidence>
<protein>
    <recommendedName>
        <fullName evidence="8">C2H2-type domain-containing protein</fullName>
    </recommendedName>
</protein>
<dbReference type="PROSITE" id="PS50157">
    <property type="entry name" value="ZINC_FINGER_C2H2_2"/>
    <property type="match status" value="1"/>
</dbReference>
<feature type="region of interest" description="Disordered" evidence="7">
    <location>
        <begin position="45"/>
        <end position="64"/>
    </location>
</feature>
<dbReference type="InterPro" id="IPR013087">
    <property type="entry name" value="Znf_C2H2_type"/>
</dbReference>
<evidence type="ECO:0000313" key="10">
    <source>
        <dbReference type="Proteomes" id="UP000734854"/>
    </source>
</evidence>
<evidence type="ECO:0000256" key="6">
    <source>
        <dbReference type="PROSITE-ProRule" id="PRU00042"/>
    </source>
</evidence>
<evidence type="ECO:0000256" key="2">
    <source>
        <dbReference type="ARBA" id="ARBA00022723"/>
    </source>
</evidence>
<dbReference type="GO" id="GO:0009788">
    <property type="term" value="P:negative regulation of abscisic acid-activated signaling pathway"/>
    <property type="evidence" value="ECO:0007669"/>
    <property type="project" value="InterPro"/>
</dbReference>
<feature type="domain" description="C2H2-type" evidence="8">
    <location>
        <begin position="32"/>
        <end position="59"/>
    </location>
</feature>
<dbReference type="SUPFAM" id="SSF57667">
    <property type="entry name" value="beta-beta-alpha zinc fingers"/>
    <property type="match status" value="1"/>
</dbReference>
<dbReference type="EMBL" id="JACMSC010000007">
    <property type="protein sequence ID" value="KAG6514012.1"/>
    <property type="molecule type" value="Genomic_DNA"/>
</dbReference>
<keyword evidence="3 6" id="KW-0863">Zinc-finger</keyword>
<evidence type="ECO:0000259" key="8">
    <source>
        <dbReference type="PROSITE" id="PS50157"/>
    </source>
</evidence>
<dbReference type="PANTHER" id="PTHR47287">
    <property type="entry name" value="C2H2 AND C2HC ZINC FINGERS SUPERFAMILY PROTEIN"/>
    <property type="match status" value="1"/>
</dbReference>
<accession>A0A8J5GS86</accession>
<proteinExistence type="predicted"/>
<reference evidence="9 10" key="1">
    <citation type="submission" date="2020-08" db="EMBL/GenBank/DDBJ databases">
        <title>Plant Genome Project.</title>
        <authorList>
            <person name="Zhang R.-G."/>
        </authorList>
    </citation>
    <scope>NUCLEOTIDE SEQUENCE [LARGE SCALE GENOMIC DNA]</scope>
    <source>
        <tissue evidence="9">Rhizome</tissue>
    </source>
</reference>
<organism evidence="9 10">
    <name type="scientific">Zingiber officinale</name>
    <name type="common">Ginger</name>
    <name type="synonym">Amomum zingiber</name>
    <dbReference type="NCBI Taxonomy" id="94328"/>
    <lineage>
        <taxon>Eukaryota</taxon>
        <taxon>Viridiplantae</taxon>
        <taxon>Streptophyta</taxon>
        <taxon>Embryophyta</taxon>
        <taxon>Tracheophyta</taxon>
        <taxon>Spermatophyta</taxon>
        <taxon>Magnoliopsida</taxon>
        <taxon>Liliopsida</taxon>
        <taxon>Zingiberales</taxon>
        <taxon>Zingiberaceae</taxon>
        <taxon>Zingiber</taxon>
    </lineage>
</organism>
<keyword evidence="4" id="KW-0862">Zinc</keyword>
<dbReference type="GO" id="GO:0008270">
    <property type="term" value="F:zinc ion binding"/>
    <property type="evidence" value="ECO:0007669"/>
    <property type="project" value="UniProtKB-KW"/>
</dbReference>
<dbReference type="PANTHER" id="PTHR47287:SF15">
    <property type="entry name" value="ZINC FINGER PROTEIN 3-LIKE"/>
    <property type="match status" value="1"/>
</dbReference>
<evidence type="ECO:0000256" key="1">
    <source>
        <dbReference type="ARBA" id="ARBA00004123"/>
    </source>
</evidence>
<keyword evidence="10" id="KW-1185">Reference proteome</keyword>
<dbReference type="InterPro" id="IPR036236">
    <property type="entry name" value="Znf_C2H2_sf"/>
</dbReference>
<dbReference type="InterPro" id="IPR044246">
    <property type="entry name" value="ZFP3-like"/>
</dbReference>
<evidence type="ECO:0000256" key="5">
    <source>
        <dbReference type="ARBA" id="ARBA00023242"/>
    </source>
</evidence>
<comment type="caution">
    <text evidence="9">The sequence shown here is derived from an EMBL/GenBank/DDBJ whole genome shotgun (WGS) entry which is preliminary data.</text>
</comment>
<name>A0A8J5GS86_ZINOF</name>
<dbReference type="Pfam" id="PF13912">
    <property type="entry name" value="zf-C2H2_6"/>
    <property type="match status" value="1"/>
</dbReference>
<dbReference type="GO" id="GO:0005634">
    <property type="term" value="C:nucleus"/>
    <property type="evidence" value="ECO:0007669"/>
    <property type="project" value="UniProtKB-SubCell"/>
</dbReference>
<dbReference type="Proteomes" id="UP000734854">
    <property type="component" value="Unassembled WGS sequence"/>
</dbReference>